<keyword evidence="4 9" id="KW-0862">Zinc</keyword>
<feature type="domain" description="C2H2-type" evidence="10">
    <location>
        <begin position="225"/>
        <end position="249"/>
    </location>
</feature>
<evidence type="ECO:0000256" key="5">
    <source>
        <dbReference type="ARBA" id="ARBA00023015"/>
    </source>
</evidence>
<feature type="domain" description="C2H2-type" evidence="10">
    <location>
        <begin position="337"/>
        <end position="361"/>
    </location>
</feature>
<dbReference type="AlphaFoldDB" id="A0A9J6CMZ2"/>
<evidence type="ECO:0008006" key="14">
    <source>
        <dbReference type="Google" id="ProtNLM"/>
    </source>
</evidence>
<keyword evidence="2 9" id="KW-0479">Metal-binding</keyword>
<dbReference type="SUPFAM" id="SSF57667">
    <property type="entry name" value="beta-beta-alpha zinc fingers"/>
    <property type="match status" value="5"/>
</dbReference>
<dbReference type="SMART" id="SM00355">
    <property type="entry name" value="ZnF_C2H2"/>
    <property type="match status" value="9"/>
</dbReference>
<evidence type="ECO:0000256" key="4">
    <source>
        <dbReference type="ARBA" id="ARBA00022833"/>
    </source>
</evidence>
<evidence type="ECO:0000313" key="12">
    <source>
        <dbReference type="EMBL" id="KAG5682982.1"/>
    </source>
</evidence>
<protein>
    <recommendedName>
        <fullName evidence="14">Zinc finger protein</fullName>
    </recommendedName>
</protein>
<keyword evidence="7" id="KW-0539">Nucleus</keyword>
<feature type="domain" description="C2H2-type" evidence="10">
    <location>
        <begin position="368"/>
        <end position="396"/>
    </location>
</feature>
<dbReference type="GO" id="GO:0008270">
    <property type="term" value="F:zinc ion binding"/>
    <property type="evidence" value="ECO:0007669"/>
    <property type="project" value="UniProtKB-UniRule"/>
</dbReference>
<dbReference type="InterPro" id="IPR012934">
    <property type="entry name" value="Znf_AD"/>
</dbReference>
<keyword evidence="6" id="KW-0804">Transcription</keyword>
<dbReference type="GO" id="GO:0005654">
    <property type="term" value="C:nucleoplasm"/>
    <property type="evidence" value="ECO:0007669"/>
    <property type="project" value="TreeGrafter"/>
</dbReference>
<feature type="binding site" evidence="9">
    <location>
        <position position="58"/>
    </location>
    <ligand>
        <name>Zn(2+)</name>
        <dbReference type="ChEBI" id="CHEBI:29105"/>
    </ligand>
</feature>
<dbReference type="GO" id="GO:0001817">
    <property type="term" value="P:regulation of cytokine production"/>
    <property type="evidence" value="ECO:0007669"/>
    <property type="project" value="TreeGrafter"/>
</dbReference>
<evidence type="ECO:0000259" key="10">
    <source>
        <dbReference type="PROSITE" id="PS50157"/>
    </source>
</evidence>
<evidence type="ECO:0000256" key="9">
    <source>
        <dbReference type="PROSITE-ProRule" id="PRU01263"/>
    </source>
</evidence>
<keyword evidence="3" id="KW-0677">Repeat</keyword>
<evidence type="ECO:0000313" key="13">
    <source>
        <dbReference type="Proteomes" id="UP001107558"/>
    </source>
</evidence>
<keyword evidence="8" id="KW-0863">Zinc-finger</keyword>
<dbReference type="SUPFAM" id="SSF57716">
    <property type="entry name" value="Glucocorticoid receptor-like (DNA-binding domain)"/>
    <property type="match status" value="1"/>
</dbReference>
<dbReference type="GO" id="GO:0002682">
    <property type="term" value="P:regulation of immune system process"/>
    <property type="evidence" value="ECO:0007669"/>
    <property type="project" value="TreeGrafter"/>
</dbReference>
<dbReference type="Pfam" id="PF00096">
    <property type="entry name" value="zf-C2H2"/>
    <property type="match status" value="5"/>
</dbReference>
<dbReference type="EMBL" id="JADBJN010000001">
    <property type="protein sequence ID" value="KAG5682982.1"/>
    <property type="molecule type" value="Genomic_DNA"/>
</dbReference>
<dbReference type="PANTHER" id="PTHR24399">
    <property type="entry name" value="ZINC FINGER AND BTB DOMAIN-CONTAINING"/>
    <property type="match status" value="1"/>
</dbReference>
<reference evidence="12" key="1">
    <citation type="submission" date="2021-03" db="EMBL/GenBank/DDBJ databases">
        <title>Chromosome level genome of the anhydrobiotic midge Polypedilum vanderplanki.</title>
        <authorList>
            <person name="Yoshida Y."/>
            <person name="Kikawada T."/>
            <person name="Gusev O."/>
        </authorList>
    </citation>
    <scope>NUCLEOTIDE SEQUENCE</scope>
    <source>
        <strain evidence="12">NIAS01</strain>
        <tissue evidence="12">Whole body or cell culture</tissue>
    </source>
</reference>
<feature type="domain" description="C2H2-type" evidence="10">
    <location>
        <begin position="194"/>
        <end position="221"/>
    </location>
</feature>
<dbReference type="PROSITE" id="PS50157">
    <property type="entry name" value="ZINC_FINGER_C2H2_2"/>
    <property type="match status" value="7"/>
</dbReference>
<keyword evidence="5" id="KW-0805">Transcription regulation</keyword>
<name>A0A9J6CMZ2_POLVA</name>
<dbReference type="PROSITE" id="PS00028">
    <property type="entry name" value="ZINC_FINGER_C2H2_1"/>
    <property type="match status" value="6"/>
</dbReference>
<dbReference type="GO" id="GO:0001227">
    <property type="term" value="F:DNA-binding transcription repressor activity, RNA polymerase II-specific"/>
    <property type="evidence" value="ECO:0007669"/>
    <property type="project" value="TreeGrafter"/>
</dbReference>
<feature type="binding site" evidence="9">
    <location>
        <position position="12"/>
    </location>
    <ligand>
        <name>Zn(2+)</name>
        <dbReference type="ChEBI" id="CHEBI:29105"/>
    </ligand>
</feature>
<dbReference type="Proteomes" id="UP001107558">
    <property type="component" value="Chromosome 1"/>
</dbReference>
<evidence type="ECO:0000256" key="6">
    <source>
        <dbReference type="ARBA" id="ARBA00023163"/>
    </source>
</evidence>
<evidence type="ECO:0000259" key="11">
    <source>
        <dbReference type="PROSITE" id="PS51915"/>
    </source>
</evidence>
<comment type="caution">
    <text evidence="12">The sequence shown here is derived from an EMBL/GenBank/DDBJ whole genome shotgun (WGS) entry which is preliminary data.</text>
</comment>
<dbReference type="SMART" id="SM00868">
    <property type="entry name" value="zf-AD"/>
    <property type="match status" value="1"/>
</dbReference>
<feature type="domain" description="ZAD" evidence="11">
    <location>
        <begin position="10"/>
        <end position="82"/>
    </location>
</feature>
<comment type="subcellular location">
    <subcellularLocation>
        <location evidence="1">Nucleus</location>
    </subcellularLocation>
</comment>
<dbReference type="OrthoDB" id="10039931at2759"/>
<accession>A0A9J6CMZ2</accession>
<feature type="domain" description="C2H2-type" evidence="10">
    <location>
        <begin position="284"/>
        <end position="312"/>
    </location>
</feature>
<dbReference type="Pfam" id="PF07776">
    <property type="entry name" value="zf-AD"/>
    <property type="match status" value="1"/>
</dbReference>
<dbReference type="InterPro" id="IPR013087">
    <property type="entry name" value="Znf_C2H2_type"/>
</dbReference>
<evidence type="ECO:0000256" key="3">
    <source>
        <dbReference type="ARBA" id="ARBA00022737"/>
    </source>
</evidence>
<dbReference type="Gene3D" id="3.30.160.60">
    <property type="entry name" value="Classic Zinc Finger"/>
    <property type="match status" value="5"/>
</dbReference>
<evidence type="ECO:0000256" key="7">
    <source>
        <dbReference type="ARBA" id="ARBA00023242"/>
    </source>
</evidence>
<evidence type="ECO:0000256" key="1">
    <source>
        <dbReference type="ARBA" id="ARBA00004123"/>
    </source>
</evidence>
<evidence type="ECO:0000256" key="8">
    <source>
        <dbReference type="PROSITE-ProRule" id="PRU00042"/>
    </source>
</evidence>
<feature type="binding site" evidence="9">
    <location>
        <position position="55"/>
    </location>
    <ligand>
        <name>Zn(2+)</name>
        <dbReference type="ChEBI" id="CHEBI:29105"/>
    </ligand>
</feature>
<gene>
    <name evidence="12" type="ORF">PVAND_012296</name>
</gene>
<dbReference type="InterPro" id="IPR036236">
    <property type="entry name" value="Znf_C2H2_sf"/>
</dbReference>
<proteinExistence type="predicted"/>
<feature type="domain" description="C2H2-type" evidence="10">
    <location>
        <begin position="396"/>
        <end position="425"/>
    </location>
</feature>
<feature type="binding site" evidence="9">
    <location>
        <position position="15"/>
    </location>
    <ligand>
        <name>Zn(2+)</name>
        <dbReference type="ChEBI" id="CHEBI:29105"/>
    </ligand>
</feature>
<feature type="domain" description="C2H2-type" evidence="10">
    <location>
        <begin position="255"/>
        <end position="278"/>
    </location>
</feature>
<dbReference type="GO" id="GO:0000978">
    <property type="term" value="F:RNA polymerase II cis-regulatory region sequence-specific DNA binding"/>
    <property type="evidence" value="ECO:0007669"/>
    <property type="project" value="TreeGrafter"/>
</dbReference>
<organism evidence="12 13">
    <name type="scientific">Polypedilum vanderplanki</name>
    <name type="common">Sleeping chironomid midge</name>
    <dbReference type="NCBI Taxonomy" id="319348"/>
    <lineage>
        <taxon>Eukaryota</taxon>
        <taxon>Metazoa</taxon>
        <taxon>Ecdysozoa</taxon>
        <taxon>Arthropoda</taxon>
        <taxon>Hexapoda</taxon>
        <taxon>Insecta</taxon>
        <taxon>Pterygota</taxon>
        <taxon>Neoptera</taxon>
        <taxon>Endopterygota</taxon>
        <taxon>Diptera</taxon>
        <taxon>Nematocera</taxon>
        <taxon>Chironomoidea</taxon>
        <taxon>Chironomidae</taxon>
        <taxon>Chironominae</taxon>
        <taxon>Polypedilum</taxon>
        <taxon>Polypedilum</taxon>
    </lineage>
</organism>
<dbReference type="PROSITE" id="PS51915">
    <property type="entry name" value="ZAD"/>
    <property type="match status" value="1"/>
</dbReference>
<sequence length="443" mass="52626">MNATLSELLNCCRCCAKFLIGEQKPVKITKSIKTRFFQLTSIELLESEYYSNNICESCNSKLSEFSDFRNELTEYQNKLYEMYIEEEAVQEEEEEVIYLEEEIYKHEEDGTNIIDDDYIVEEVDSIEHYNENENDLMTTCNTEYQVLSETEYQIEPKHRRKSEKVKVCEVCNQTLAASGLYHHMMRFHSIDSKYECDYCQKAFSLKNDLITHMKRHLNRESRTKYPCSDCGRELLSQSSLVNHKKLFHSDIIEIHQCEYCPKTFRLRMKLLQHQKLVHQSIGSFCCHICNKTFDVRAYLEKHIENVHGEAKPCNICGKMYKPASLKRHMFSHDEKKFKCPYENCEKIYQMKISLKNHIVTHHEVNSSVDCEHCGTNFPSKRHLNRHVQRQHTSEKLQCEVEGCSNLFSRKDYLVEHYKKHKNINDELRNELLARVKKIKIISW</sequence>
<keyword evidence="13" id="KW-1185">Reference proteome</keyword>
<evidence type="ECO:0000256" key="2">
    <source>
        <dbReference type="ARBA" id="ARBA00022723"/>
    </source>
</evidence>
<dbReference type="PANTHER" id="PTHR24399:SF23">
    <property type="entry name" value="C2H2-TYPE DOMAIN-CONTAINING PROTEIN"/>
    <property type="match status" value="1"/>
</dbReference>